<evidence type="ECO:0000256" key="8">
    <source>
        <dbReference type="PROSITE-ProRule" id="PRU00169"/>
    </source>
</evidence>
<dbReference type="AlphaFoldDB" id="Q1IHT8"/>
<dbReference type="Proteomes" id="UP000002432">
    <property type="component" value="Chromosome"/>
</dbReference>
<keyword evidence="13" id="KW-1185">Reference proteome</keyword>
<feature type="domain" description="OmpR/PhoB-type" evidence="11">
    <location>
        <begin position="145"/>
        <end position="241"/>
    </location>
</feature>
<dbReference type="Gene3D" id="6.10.250.690">
    <property type="match status" value="1"/>
</dbReference>
<dbReference type="PANTHER" id="PTHR48111:SF39">
    <property type="entry name" value="TRANSCRIPTIONAL REGULATORY PROTEIN CPXR"/>
    <property type="match status" value="1"/>
</dbReference>
<keyword evidence="5" id="KW-0805">Transcription regulation</keyword>
<feature type="domain" description="Response regulatory" evidence="10">
    <location>
        <begin position="21"/>
        <end position="134"/>
    </location>
</feature>
<dbReference type="SUPFAM" id="SSF46894">
    <property type="entry name" value="C-terminal effector domain of the bipartite response regulators"/>
    <property type="match status" value="1"/>
</dbReference>
<name>Q1IHT8_KORVE</name>
<dbReference type="Gene3D" id="1.10.10.10">
    <property type="entry name" value="Winged helix-like DNA-binding domain superfamily/Winged helix DNA-binding domain"/>
    <property type="match status" value="1"/>
</dbReference>
<dbReference type="HOGENOM" id="CLU_000445_30_4_0"/>
<keyword evidence="2" id="KW-0963">Cytoplasm</keyword>
<dbReference type="SMART" id="SM00448">
    <property type="entry name" value="REC"/>
    <property type="match status" value="1"/>
</dbReference>
<dbReference type="Gene3D" id="3.40.50.2300">
    <property type="match status" value="1"/>
</dbReference>
<dbReference type="PANTHER" id="PTHR48111">
    <property type="entry name" value="REGULATOR OF RPOS"/>
    <property type="match status" value="1"/>
</dbReference>
<dbReference type="SMART" id="SM00862">
    <property type="entry name" value="Trans_reg_C"/>
    <property type="match status" value="1"/>
</dbReference>
<dbReference type="InterPro" id="IPR039420">
    <property type="entry name" value="WalR-like"/>
</dbReference>
<dbReference type="InterPro" id="IPR001789">
    <property type="entry name" value="Sig_transdc_resp-reg_receiver"/>
</dbReference>
<evidence type="ECO:0000256" key="2">
    <source>
        <dbReference type="ARBA" id="ARBA00022490"/>
    </source>
</evidence>
<evidence type="ECO:0000256" key="4">
    <source>
        <dbReference type="ARBA" id="ARBA00023012"/>
    </source>
</evidence>
<feature type="modified residue" description="4-aspartylphosphate" evidence="8">
    <location>
        <position position="70"/>
    </location>
</feature>
<sequence length="247" mass="27616">MMHNFPVTSPMGSSDESAGLSLLLIDDDAELCEMMSEFLVQHGHSVDCIRNGPDGLKSAAETKYDLVILDVMLPGMNGFTLLSQLRRRTPVPVIMLTARTAPHDRIQGLEAGADDYLPKPFDPDELLARVRAVLRRASQAPADALFDFTFDDVRINARTRQVWLKADLIDLTAVEFDILYLLVCSAGRVLTREEISLAILERRLMSHDRSLDVHISHIRSKLETLAPFIQTVRGVGYVFTGSRRQVL</sequence>
<dbReference type="STRING" id="204669.Acid345_4562"/>
<dbReference type="GO" id="GO:0005829">
    <property type="term" value="C:cytosol"/>
    <property type="evidence" value="ECO:0007669"/>
    <property type="project" value="TreeGrafter"/>
</dbReference>
<keyword evidence="7" id="KW-0804">Transcription</keyword>
<evidence type="ECO:0000259" key="10">
    <source>
        <dbReference type="PROSITE" id="PS50110"/>
    </source>
</evidence>
<feature type="DNA-binding region" description="OmpR/PhoB-type" evidence="9">
    <location>
        <begin position="145"/>
        <end position="241"/>
    </location>
</feature>
<dbReference type="GO" id="GO:0000976">
    <property type="term" value="F:transcription cis-regulatory region binding"/>
    <property type="evidence" value="ECO:0007669"/>
    <property type="project" value="TreeGrafter"/>
</dbReference>
<dbReference type="InterPro" id="IPR001867">
    <property type="entry name" value="OmpR/PhoB-type_DNA-bd"/>
</dbReference>
<dbReference type="InterPro" id="IPR016032">
    <property type="entry name" value="Sig_transdc_resp-reg_C-effctor"/>
</dbReference>
<dbReference type="RefSeq" id="WP_011525359.1">
    <property type="nucleotide sequence ID" value="NC_008009.1"/>
</dbReference>
<keyword evidence="6 9" id="KW-0238">DNA-binding</keyword>
<gene>
    <name evidence="12" type="ordered locus">Acid345_4562</name>
</gene>
<reference evidence="12 13" key="1">
    <citation type="journal article" date="2009" name="Appl. Environ. Microbiol.">
        <title>Three genomes from the phylum Acidobacteria provide insight into the lifestyles of these microorganisms in soils.</title>
        <authorList>
            <person name="Ward N.L."/>
            <person name="Challacombe J.F."/>
            <person name="Janssen P.H."/>
            <person name="Henrissat B."/>
            <person name="Coutinho P.M."/>
            <person name="Wu M."/>
            <person name="Xie G."/>
            <person name="Haft D.H."/>
            <person name="Sait M."/>
            <person name="Badger J."/>
            <person name="Barabote R.D."/>
            <person name="Bradley B."/>
            <person name="Brettin T.S."/>
            <person name="Brinkac L.M."/>
            <person name="Bruce D."/>
            <person name="Creasy T."/>
            <person name="Daugherty S.C."/>
            <person name="Davidsen T.M."/>
            <person name="DeBoy R.T."/>
            <person name="Detter J.C."/>
            <person name="Dodson R.J."/>
            <person name="Durkin A.S."/>
            <person name="Ganapathy A."/>
            <person name="Gwinn-Giglio M."/>
            <person name="Han C.S."/>
            <person name="Khouri H."/>
            <person name="Kiss H."/>
            <person name="Kothari S.P."/>
            <person name="Madupu R."/>
            <person name="Nelson K.E."/>
            <person name="Nelson W.C."/>
            <person name="Paulsen I."/>
            <person name="Penn K."/>
            <person name="Ren Q."/>
            <person name="Rosovitz M.J."/>
            <person name="Selengut J.D."/>
            <person name="Shrivastava S."/>
            <person name="Sullivan S.A."/>
            <person name="Tapia R."/>
            <person name="Thompson L.S."/>
            <person name="Watkins K.L."/>
            <person name="Yang Q."/>
            <person name="Yu C."/>
            <person name="Zafar N."/>
            <person name="Zhou L."/>
            <person name="Kuske C.R."/>
        </authorList>
    </citation>
    <scope>NUCLEOTIDE SEQUENCE [LARGE SCALE GENOMIC DNA]</scope>
    <source>
        <strain evidence="12 13">Ellin345</strain>
    </source>
</reference>
<dbReference type="EMBL" id="CP000360">
    <property type="protein sequence ID" value="ABF43562.1"/>
    <property type="molecule type" value="Genomic_DNA"/>
</dbReference>
<dbReference type="FunFam" id="3.40.50.2300:FF:000001">
    <property type="entry name" value="DNA-binding response regulator PhoB"/>
    <property type="match status" value="1"/>
</dbReference>
<evidence type="ECO:0000313" key="13">
    <source>
        <dbReference type="Proteomes" id="UP000002432"/>
    </source>
</evidence>
<evidence type="ECO:0000313" key="12">
    <source>
        <dbReference type="EMBL" id="ABF43562.1"/>
    </source>
</evidence>
<dbReference type="CDD" id="cd00383">
    <property type="entry name" value="trans_reg_C"/>
    <property type="match status" value="1"/>
</dbReference>
<evidence type="ECO:0000259" key="11">
    <source>
        <dbReference type="PROSITE" id="PS51755"/>
    </source>
</evidence>
<keyword evidence="4" id="KW-0902">Two-component regulatory system</keyword>
<dbReference type="GO" id="GO:0006355">
    <property type="term" value="P:regulation of DNA-templated transcription"/>
    <property type="evidence" value="ECO:0007669"/>
    <property type="project" value="InterPro"/>
</dbReference>
<dbReference type="InterPro" id="IPR011006">
    <property type="entry name" value="CheY-like_superfamily"/>
</dbReference>
<dbReference type="Pfam" id="PF00072">
    <property type="entry name" value="Response_reg"/>
    <property type="match status" value="1"/>
</dbReference>
<dbReference type="Pfam" id="PF00486">
    <property type="entry name" value="Trans_reg_C"/>
    <property type="match status" value="1"/>
</dbReference>
<accession>Q1IHT8</accession>
<keyword evidence="3 8" id="KW-0597">Phosphoprotein</keyword>
<dbReference type="EnsemblBacteria" id="ABF43562">
    <property type="protein sequence ID" value="ABF43562"/>
    <property type="gene ID" value="Acid345_4562"/>
</dbReference>
<evidence type="ECO:0000256" key="5">
    <source>
        <dbReference type="ARBA" id="ARBA00023015"/>
    </source>
</evidence>
<evidence type="ECO:0000256" key="1">
    <source>
        <dbReference type="ARBA" id="ARBA00004496"/>
    </source>
</evidence>
<evidence type="ECO:0000256" key="3">
    <source>
        <dbReference type="ARBA" id="ARBA00022553"/>
    </source>
</evidence>
<dbReference type="KEGG" id="aba:Acid345_4562"/>
<evidence type="ECO:0000256" key="9">
    <source>
        <dbReference type="PROSITE-ProRule" id="PRU01091"/>
    </source>
</evidence>
<dbReference type="PROSITE" id="PS50110">
    <property type="entry name" value="RESPONSE_REGULATORY"/>
    <property type="match status" value="1"/>
</dbReference>
<organism evidence="12 13">
    <name type="scientific">Koribacter versatilis (strain Ellin345)</name>
    <dbReference type="NCBI Taxonomy" id="204669"/>
    <lineage>
        <taxon>Bacteria</taxon>
        <taxon>Pseudomonadati</taxon>
        <taxon>Acidobacteriota</taxon>
        <taxon>Terriglobia</taxon>
        <taxon>Terriglobales</taxon>
        <taxon>Candidatus Korobacteraceae</taxon>
        <taxon>Candidatus Korobacter</taxon>
    </lineage>
</organism>
<dbReference type="InterPro" id="IPR036388">
    <property type="entry name" value="WH-like_DNA-bd_sf"/>
</dbReference>
<dbReference type="GO" id="GO:0032993">
    <property type="term" value="C:protein-DNA complex"/>
    <property type="evidence" value="ECO:0007669"/>
    <property type="project" value="TreeGrafter"/>
</dbReference>
<evidence type="ECO:0000256" key="7">
    <source>
        <dbReference type="ARBA" id="ARBA00023163"/>
    </source>
</evidence>
<evidence type="ECO:0000256" key="6">
    <source>
        <dbReference type="ARBA" id="ARBA00023125"/>
    </source>
</evidence>
<dbReference type="SUPFAM" id="SSF52172">
    <property type="entry name" value="CheY-like"/>
    <property type="match status" value="1"/>
</dbReference>
<dbReference type="PROSITE" id="PS51755">
    <property type="entry name" value="OMPR_PHOB"/>
    <property type="match status" value="1"/>
</dbReference>
<dbReference type="GO" id="GO:0000156">
    <property type="term" value="F:phosphorelay response regulator activity"/>
    <property type="evidence" value="ECO:0007669"/>
    <property type="project" value="TreeGrafter"/>
</dbReference>
<proteinExistence type="predicted"/>
<protein>
    <submittedName>
        <fullName evidence="12">Two component transcriptional regulator, winged helix family</fullName>
    </submittedName>
</protein>
<dbReference type="eggNOG" id="COG0745">
    <property type="taxonomic scope" value="Bacteria"/>
</dbReference>
<comment type="subcellular location">
    <subcellularLocation>
        <location evidence="1">Cytoplasm</location>
    </subcellularLocation>
</comment>